<evidence type="ECO:0000313" key="1">
    <source>
        <dbReference type="EMBL" id="BAC83359.1"/>
    </source>
</evidence>
<organism evidence="1 2">
    <name type="scientific">Oryza sativa subsp. japonica</name>
    <name type="common">Rice</name>
    <dbReference type="NCBI Taxonomy" id="39947"/>
    <lineage>
        <taxon>Eukaryota</taxon>
        <taxon>Viridiplantae</taxon>
        <taxon>Streptophyta</taxon>
        <taxon>Embryophyta</taxon>
        <taxon>Tracheophyta</taxon>
        <taxon>Spermatophyta</taxon>
        <taxon>Magnoliopsida</taxon>
        <taxon>Liliopsida</taxon>
        <taxon>Poales</taxon>
        <taxon>Poaceae</taxon>
        <taxon>BOP clade</taxon>
        <taxon>Oryzoideae</taxon>
        <taxon>Oryzeae</taxon>
        <taxon>Oryzinae</taxon>
        <taxon>Oryza</taxon>
        <taxon>Oryza sativa</taxon>
    </lineage>
</organism>
<accession>Q7F0Q1</accession>
<reference evidence="2" key="2">
    <citation type="journal article" date="2008" name="Nucleic Acids Res.">
        <title>The rice annotation project database (RAP-DB): 2008 update.</title>
        <authorList>
            <consortium name="The rice annotation project (RAP)"/>
        </authorList>
    </citation>
    <scope>GENOME REANNOTATION</scope>
    <source>
        <strain evidence="2">cv. Nipponbare</strain>
    </source>
</reference>
<evidence type="ECO:0000313" key="2">
    <source>
        <dbReference type="Proteomes" id="UP000000763"/>
    </source>
</evidence>
<proteinExistence type="predicted"/>
<gene>
    <name evidence="1" type="primary">P0038F10.133</name>
</gene>
<dbReference type="EMBL" id="AP004266">
    <property type="protein sequence ID" value="BAC83359.1"/>
    <property type="molecule type" value="Genomic_DNA"/>
</dbReference>
<sequence>MELASLIGFLESLHKCMSEEEEEEMKKCSRGRNYIASIILQVEAVVAACRVVGIKVNYLPLQKACISGNFGISATLI</sequence>
<protein>
    <submittedName>
        <fullName evidence="1">Uncharacterized protein</fullName>
    </submittedName>
</protein>
<name>Q7F0Q1_ORYSJ</name>
<dbReference type="AlphaFoldDB" id="Q7F0Q1"/>
<reference evidence="2" key="1">
    <citation type="journal article" date="2005" name="Nature">
        <title>The map-based sequence of the rice genome.</title>
        <authorList>
            <consortium name="International rice genome sequencing project (IRGSP)"/>
            <person name="Matsumoto T."/>
            <person name="Wu J."/>
            <person name="Kanamori H."/>
            <person name="Katayose Y."/>
            <person name="Fujisawa M."/>
            <person name="Namiki N."/>
            <person name="Mizuno H."/>
            <person name="Yamamoto K."/>
            <person name="Antonio B.A."/>
            <person name="Baba T."/>
            <person name="Sakata K."/>
            <person name="Nagamura Y."/>
            <person name="Aoki H."/>
            <person name="Arikawa K."/>
            <person name="Arita K."/>
            <person name="Bito T."/>
            <person name="Chiden Y."/>
            <person name="Fujitsuka N."/>
            <person name="Fukunaka R."/>
            <person name="Hamada M."/>
            <person name="Harada C."/>
            <person name="Hayashi A."/>
            <person name="Hijishita S."/>
            <person name="Honda M."/>
            <person name="Hosokawa S."/>
            <person name="Ichikawa Y."/>
            <person name="Idonuma A."/>
            <person name="Iijima M."/>
            <person name="Ikeda M."/>
            <person name="Ikeno M."/>
            <person name="Ito K."/>
            <person name="Ito S."/>
            <person name="Ito T."/>
            <person name="Ito Y."/>
            <person name="Ito Y."/>
            <person name="Iwabuchi A."/>
            <person name="Kamiya K."/>
            <person name="Karasawa W."/>
            <person name="Kurita K."/>
            <person name="Katagiri S."/>
            <person name="Kikuta A."/>
            <person name="Kobayashi H."/>
            <person name="Kobayashi N."/>
            <person name="Machita K."/>
            <person name="Maehara T."/>
            <person name="Masukawa M."/>
            <person name="Mizubayashi T."/>
            <person name="Mukai Y."/>
            <person name="Nagasaki H."/>
            <person name="Nagata Y."/>
            <person name="Naito S."/>
            <person name="Nakashima M."/>
            <person name="Nakama Y."/>
            <person name="Nakamichi Y."/>
            <person name="Nakamura M."/>
            <person name="Meguro A."/>
            <person name="Negishi M."/>
            <person name="Ohta I."/>
            <person name="Ohta T."/>
            <person name="Okamoto M."/>
            <person name="Ono N."/>
            <person name="Saji S."/>
            <person name="Sakaguchi M."/>
            <person name="Sakai K."/>
            <person name="Shibata M."/>
            <person name="Shimokawa T."/>
            <person name="Song J."/>
            <person name="Takazaki Y."/>
            <person name="Terasawa K."/>
            <person name="Tsugane M."/>
            <person name="Tsuji K."/>
            <person name="Ueda S."/>
            <person name="Waki K."/>
            <person name="Yamagata H."/>
            <person name="Yamamoto M."/>
            <person name="Yamamoto S."/>
            <person name="Yamane H."/>
            <person name="Yoshiki S."/>
            <person name="Yoshihara R."/>
            <person name="Yukawa K."/>
            <person name="Zhong H."/>
            <person name="Yano M."/>
            <person name="Yuan Q."/>
            <person name="Ouyang S."/>
            <person name="Liu J."/>
            <person name="Jones K.M."/>
            <person name="Gansberger K."/>
            <person name="Moffat K."/>
            <person name="Hill J."/>
            <person name="Bera J."/>
            <person name="Fadrosh D."/>
            <person name="Jin S."/>
            <person name="Johri S."/>
            <person name="Kim M."/>
            <person name="Overton L."/>
            <person name="Reardon M."/>
            <person name="Tsitrin T."/>
            <person name="Vuong H."/>
            <person name="Weaver B."/>
            <person name="Ciecko A."/>
            <person name="Tallon L."/>
            <person name="Jackson J."/>
            <person name="Pai G."/>
            <person name="Aken S.V."/>
            <person name="Utterback T."/>
            <person name="Reidmuller S."/>
            <person name="Feldblyum T."/>
            <person name="Hsiao J."/>
            <person name="Zismann V."/>
            <person name="Iobst S."/>
            <person name="de Vazeille A.R."/>
            <person name="Buell C.R."/>
            <person name="Ying K."/>
            <person name="Li Y."/>
            <person name="Lu T."/>
            <person name="Huang Y."/>
            <person name="Zhao Q."/>
            <person name="Feng Q."/>
            <person name="Zhang L."/>
            <person name="Zhu J."/>
            <person name="Weng Q."/>
            <person name="Mu J."/>
            <person name="Lu Y."/>
            <person name="Fan D."/>
            <person name="Liu Y."/>
            <person name="Guan J."/>
            <person name="Zhang Y."/>
            <person name="Yu S."/>
            <person name="Liu X."/>
            <person name="Zhang Y."/>
            <person name="Hong G."/>
            <person name="Han B."/>
            <person name="Choisne N."/>
            <person name="Demange N."/>
            <person name="Orjeda G."/>
            <person name="Samain S."/>
            <person name="Cattolico L."/>
            <person name="Pelletier E."/>
            <person name="Couloux A."/>
            <person name="Segurens B."/>
            <person name="Wincker P."/>
            <person name="D'Hont A."/>
            <person name="Scarpelli C."/>
            <person name="Weissenbach J."/>
            <person name="Salanoubat M."/>
            <person name="Quetier F."/>
            <person name="Yu Y."/>
            <person name="Kim H.R."/>
            <person name="Rambo T."/>
            <person name="Currie J."/>
            <person name="Collura K."/>
            <person name="Luo M."/>
            <person name="Yang T."/>
            <person name="Ammiraju J.S.S."/>
            <person name="Engler F."/>
            <person name="Soderlund C."/>
            <person name="Wing R.A."/>
            <person name="Palmer L.E."/>
            <person name="de la Bastide M."/>
            <person name="Spiegel L."/>
            <person name="Nascimento L."/>
            <person name="Zutavern T."/>
            <person name="O'Shaughnessy A."/>
            <person name="Dike S."/>
            <person name="Dedhia N."/>
            <person name="Preston R."/>
            <person name="Balija V."/>
            <person name="McCombie W.R."/>
            <person name="Chow T."/>
            <person name="Chen H."/>
            <person name="Chung M."/>
            <person name="Chen C."/>
            <person name="Shaw J."/>
            <person name="Wu H."/>
            <person name="Hsiao K."/>
            <person name="Chao Y."/>
            <person name="Chu M."/>
            <person name="Cheng C."/>
            <person name="Hour A."/>
            <person name="Lee P."/>
            <person name="Lin S."/>
            <person name="Lin Y."/>
            <person name="Liou J."/>
            <person name="Liu S."/>
            <person name="Hsing Y."/>
            <person name="Raghuvanshi S."/>
            <person name="Mohanty A."/>
            <person name="Bharti A.K."/>
            <person name="Gaur A."/>
            <person name="Gupta V."/>
            <person name="Kumar D."/>
            <person name="Ravi V."/>
            <person name="Vij S."/>
            <person name="Kapur A."/>
            <person name="Khurana P."/>
            <person name="Khurana P."/>
            <person name="Khurana J.P."/>
            <person name="Tyagi A.K."/>
            <person name="Gaikwad K."/>
            <person name="Singh A."/>
            <person name="Dalal V."/>
            <person name="Srivastava S."/>
            <person name="Dixit A."/>
            <person name="Pal A.K."/>
            <person name="Ghazi I.A."/>
            <person name="Yadav M."/>
            <person name="Pandit A."/>
            <person name="Bhargava A."/>
            <person name="Sureshbabu K."/>
            <person name="Batra K."/>
            <person name="Sharma T.R."/>
            <person name="Mohapatra T."/>
            <person name="Singh N.K."/>
            <person name="Messing J."/>
            <person name="Nelson A.B."/>
            <person name="Fuks G."/>
            <person name="Kavchok S."/>
            <person name="Keizer G."/>
            <person name="Linton E."/>
            <person name="Llaca V."/>
            <person name="Song R."/>
            <person name="Tanyolac B."/>
            <person name="Young S."/>
            <person name="Ho-Il K."/>
            <person name="Hahn J.H."/>
            <person name="Sangsakoo G."/>
            <person name="Vanavichit A."/>
            <person name="de Mattos Luiz.A.T."/>
            <person name="Zimmer P.D."/>
            <person name="Malone G."/>
            <person name="Dellagostin O."/>
            <person name="de Oliveira A.C."/>
            <person name="Bevan M."/>
            <person name="Bancroft I."/>
            <person name="Minx P."/>
            <person name="Cordum H."/>
            <person name="Wilson R."/>
            <person name="Cheng Z."/>
            <person name="Jin W."/>
            <person name="Jiang J."/>
            <person name="Leong S.A."/>
            <person name="Iwama H."/>
            <person name="Gojobori T."/>
            <person name="Itoh T."/>
            <person name="Niimura Y."/>
            <person name="Fujii Y."/>
            <person name="Habara T."/>
            <person name="Sakai H."/>
            <person name="Sato Y."/>
            <person name="Wilson G."/>
            <person name="Kumar K."/>
            <person name="McCouch S."/>
            <person name="Juretic N."/>
            <person name="Hoen D."/>
            <person name="Wright S."/>
            <person name="Bruskiewich R."/>
            <person name="Bureau T."/>
            <person name="Miyao A."/>
            <person name="Hirochika H."/>
            <person name="Nishikawa T."/>
            <person name="Kadowaki K."/>
            <person name="Sugiura M."/>
            <person name="Burr B."/>
            <person name="Sasaki T."/>
        </authorList>
    </citation>
    <scope>NUCLEOTIDE SEQUENCE [LARGE SCALE GENOMIC DNA]</scope>
    <source>
        <strain evidence="2">cv. Nipponbare</strain>
    </source>
</reference>
<dbReference type="Proteomes" id="UP000000763">
    <property type="component" value="Chromosome 7"/>
</dbReference>